<dbReference type="PROSITE" id="PS50835">
    <property type="entry name" value="IG_LIKE"/>
    <property type="match status" value="2"/>
</dbReference>
<evidence type="ECO:0000259" key="4">
    <source>
        <dbReference type="PROSITE" id="PS50853"/>
    </source>
</evidence>
<dbReference type="SUPFAM" id="SSF48726">
    <property type="entry name" value="Immunoglobulin"/>
    <property type="match status" value="2"/>
</dbReference>
<evidence type="ECO:0000313" key="6">
    <source>
        <dbReference type="Proteomes" id="UP001054945"/>
    </source>
</evidence>
<dbReference type="InterPro" id="IPR013098">
    <property type="entry name" value="Ig_I-set"/>
</dbReference>
<dbReference type="PANTHER" id="PTHR13817:SF73">
    <property type="entry name" value="FIBRONECTIN TYPE-III DOMAIN-CONTAINING PROTEIN"/>
    <property type="match status" value="1"/>
</dbReference>
<feature type="domain" description="Ig-like" evidence="3">
    <location>
        <begin position="280"/>
        <end position="373"/>
    </location>
</feature>
<reference evidence="5 6" key="1">
    <citation type="submission" date="2021-06" db="EMBL/GenBank/DDBJ databases">
        <title>Caerostris extrusa draft genome.</title>
        <authorList>
            <person name="Kono N."/>
            <person name="Arakawa K."/>
        </authorList>
    </citation>
    <scope>NUCLEOTIDE SEQUENCE [LARGE SCALE GENOMIC DNA]</scope>
</reference>
<dbReference type="SUPFAM" id="SSF49265">
    <property type="entry name" value="Fibronectin type III"/>
    <property type="match status" value="2"/>
</dbReference>
<dbReference type="GO" id="GO:0009653">
    <property type="term" value="P:anatomical structure morphogenesis"/>
    <property type="evidence" value="ECO:0007669"/>
    <property type="project" value="UniProtKB-ARBA"/>
</dbReference>
<dbReference type="InterPro" id="IPR007110">
    <property type="entry name" value="Ig-like_dom"/>
</dbReference>
<dbReference type="PROSITE" id="PS50853">
    <property type="entry name" value="FN3"/>
    <property type="match status" value="1"/>
</dbReference>
<proteinExistence type="predicted"/>
<evidence type="ECO:0000256" key="2">
    <source>
        <dbReference type="ARBA" id="ARBA00023319"/>
    </source>
</evidence>
<feature type="domain" description="Fibronectin type-III" evidence="4">
    <location>
        <begin position="8"/>
        <end position="107"/>
    </location>
</feature>
<dbReference type="InterPro" id="IPR003961">
    <property type="entry name" value="FN3_dom"/>
</dbReference>
<dbReference type="GO" id="GO:0030154">
    <property type="term" value="P:cell differentiation"/>
    <property type="evidence" value="ECO:0007669"/>
    <property type="project" value="UniProtKB-ARBA"/>
</dbReference>
<dbReference type="PANTHER" id="PTHR13817">
    <property type="entry name" value="TITIN"/>
    <property type="match status" value="1"/>
</dbReference>
<evidence type="ECO:0000313" key="5">
    <source>
        <dbReference type="EMBL" id="GIY97596.1"/>
    </source>
</evidence>
<dbReference type="InterPro" id="IPR036179">
    <property type="entry name" value="Ig-like_dom_sf"/>
</dbReference>
<sequence length="380" mass="42558">MIAEPSRPEGPLVISNIEASSVHLSWKPPLEDNGGPILRYVIEAKDVLHMDVRKTYVWSEGSKTECVVQGLKLLTSTSFAFMRRMKQEGVKKNLPNLPSPLLKSLAKTVCFYSGLFEDSENLNYIIERFEPKNDLWFQCNREMVPTTSYLVSDLDPTREYIFRISSENIHGGSLPSEASKSSEAPFVTVPLKDCFIRPNETAIFICEFIGSQPIQVNWTKDDIRVRDGFGSVIKTDDGGKSELELEEVDSEDDDCIVQCSLQNRFGKTSSEAGIHIQTIPKLGYPSSYKDGLTFDCGDTLKIRMTISGKPTPSIKWFFNDTEPSLDERVSVVQCAESFEILINELTGKDSGHYKVIASNQMGKDSIDIKVTIAGKNSNFY</sequence>
<dbReference type="Gene3D" id="2.60.40.10">
    <property type="entry name" value="Immunoglobulins"/>
    <property type="match status" value="4"/>
</dbReference>
<name>A0AAV4XQZ0_CAEEX</name>
<dbReference type="InterPro" id="IPR003598">
    <property type="entry name" value="Ig_sub2"/>
</dbReference>
<dbReference type="AlphaFoldDB" id="A0AAV4XQZ0"/>
<protein>
    <submittedName>
        <fullName evidence="5">Titin homolog</fullName>
    </submittedName>
</protein>
<feature type="domain" description="Ig-like" evidence="3">
    <location>
        <begin position="185"/>
        <end position="275"/>
    </location>
</feature>
<dbReference type="SMART" id="SM00408">
    <property type="entry name" value="IGc2"/>
    <property type="match status" value="2"/>
</dbReference>
<gene>
    <name evidence="5" type="primary">ttn-1</name>
    <name evidence="5" type="ORF">CEXT_236921</name>
</gene>
<keyword evidence="2" id="KW-0393">Immunoglobulin domain</keyword>
<dbReference type="CDD" id="cd00063">
    <property type="entry name" value="FN3"/>
    <property type="match status" value="2"/>
</dbReference>
<dbReference type="InterPro" id="IPR013783">
    <property type="entry name" value="Ig-like_fold"/>
</dbReference>
<dbReference type="EMBL" id="BPLR01000804">
    <property type="protein sequence ID" value="GIY97596.1"/>
    <property type="molecule type" value="Genomic_DNA"/>
</dbReference>
<dbReference type="InterPro" id="IPR036116">
    <property type="entry name" value="FN3_sf"/>
</dbReference>
<dbReference type="Proteomes" id="UP001054945">
    <property type="component" value="Unassembled WGS sequence"/>
</dbReference>
<keyword evidence="1" id="KW-0677">Repeat</keyword>
<dbReference type="FunFam" id="2.60.40.10:FF:000031">
    <property type="entry name" value="Myosin-binding protein C, slow type"/>
    <property type="match status" value="1"/>
</dbReference>
<evidence type="ECO:0000259" key="3">
    <source>
        <dbReference type="PROSITE" id="PS50835"/>
    </source>
</evidence>
<comment type="caution">
    <text evidence="5">The sequence shown here is derived from an EMBL/GenBank/DDBJ whole genome shotgun (WGS) entry which is preliminary data.</text>
</comment>
<dbReference type="SMART" id="SM00060">
    <property type="entry name" value="FN3"/>
    <property type="match status" value="1"/>
</dbReference>
<dbReference type="InterPro" id="IPR050964">
    <property type="entry name" value="Striated_Muscle_Regulatory"/>
</dbReference>
<accession>A0AAV4XQZ0</accession>
<dbReference type="Pfam" id="PF00041">
    <property type="entry name" value="fn3"/>
    <property type="match status" value="1"/>
</dbReference>
<dbReference type="PRINTS" id="PR00014">
    <property type="entry name" value="FNTYPEIII"/>
</dbReference>
<evidence type="ECO:0000256" key="1">
    <source>
        <dbReference type="ARBA" id="ARBA00022737"/>
    </source>
</evidence>
<keyword evidence="6" id="KW-1185">Reference proteome</keyword>
<dbReference type="Pfam" id="PF07679">
    <property type="entry name" value="I-set"/>
    <property type="match status" value="2"/>
</dbReference>
<organism evidence="5 6">
    <name type="scientific">Caerostris extrusa</name>
    <name type="common">Bark spider</name>
    <name type="synonym">Caerostris bankana</name>
    <dbReference type="NCBI Taxonomy" id="172846"/>
    <lineage>
        <taxon>Eukaryota</taxon>
        <taxon>Metazoa</taxon>
        <taxon>Ecdysozoa</taxon>
        <taxon>Arthropoda</taxon>
        <taxon>Chelicerata</taxon>
        <taxon>Arachnida</taxon>
        <taxon>Araneae</taxon>
        <taxon>Araneomorphae</taxon>
        <taxon>Entelegynae</taxon>
        <taxon>Araneoidea</taxon>
        <taxon>Araneidae</taxon>
        <taxon>Caerostris</taxon>
    </lineage>
</organism>